<accession>A0ABR2AYF1</accession>
<sequence>MLGCLAYSSRLGVLDEIDAGATLAIQKPALVAPETDTGSAAFARRSSRAAPATLPASAFFLTFAGDSETKRKK</sequence>
<evidence type="ECO:0000313" key="2">
    <source>
        <dbReference type="Proteomes" id="UP001472677"/>
    </source>
</evidence>
<keyword evidence="2" id="KW-1185">Reference proteome</keyword>
<name>A0ABR2AYF1_9ROSI</name>
<protein>
    <submittedName>
        <fullName evidence="1">Uncharacterized protein</fullName>
    </submittedName>
</protein>
<proteinExistence type="predicted"/>
<comment type="caution">
    <text evidence="1">The sequence shown here is derived from an EMBL/GenBank/DDBJ whole genome shotgun (WGS) entry which is preliminary data.</text>
</comment>
<dbReference type="EMBL" id="JBBPBM010000238">
    <property type="protein sequence ID" value="KAK8499315.1"/>
    <property type="molecule type" value="Genomic_DNA"/>
</dbReference>
<reference evidence="1 2" key="1">
    <citation type="journal article" date="2024" name="G3 (Bethesda)">
        <title>Genome assembly of Hibiscus sabdariffa L. provides insights into metabolisms of medicinal natural products.</title>
        <authorList>
            <person name="Kim T."/>
        </authorList>
    </citation>
    <scope>NUCLEOTIDE SEQUENCE [LARGE SCALE GENOMIC DNA]</scope>
    <source>
        <strain evidence="1">TK-2024</strain>
        <tissue evidence="1">Old leaves</tissue>
    </source>
</reference>
<dbReference type="Proteomes" id="UP001472677">
    <property type="component" value="Unassembled WGS sequence"/>
</dbReference>
<evidence type="ECO:0000313" key="1">
    <source>
        <dbReference type="EMBL" id="KAK8499315.1"/>
    </source>
</evidence>
<organism evidence="1 2">
    <name type="scientific">Hibiscus sabdariffa</name>
    <name type="common">roselle</name>
    <dbReference type="NCBI Taxonomy" id="183260"/>
    <lineage>
        <taxon>Eukaryota</taxon>
        <taxon>Viridiplantae</taxon>
        <taxon>Streptophyta</taxon>
        <taxon>Embryophyta</taxon>
        <taxon>Tracheophyta</taxon>
        <taxon>Spermatophyta</taxon>
        <taxon>Magnoliopsida</taxon>
        <taxon>eudicotyledons</taxon>
        <taxon>Gunneridae</taxon>
        <taxon>Pentapetalae</taxon>
        <taxon>rosids</taxon>
        <taxon>malvids</taxon>
        <taxon>Malvales</taxon>
        <taxon>Malvaceae</taxon>
        <taxon>Malvoideae</taxon>
        <taxon>Hibiscus</taxon>
    </lineage>
</organism>
<gene>
    <name evidence="1" type="ORF">V6N12_072869</name>
</gene>